<dbReference type="SUPFAM" id="SSF89392">
    <property type="entry name" value="Prokaryotic lipoproteins and lipoprotein localization factors"/>
    <property type="match status" value="1"/>
</dbReference>
<gene>
    <name evidence="2" type="ORF">D5H75_20760</name>
</gene>
<keyword evidence="3" id="KW-1185">Reference proteome</keyword>
<dbReference type="AlphaFoldDB" id="A0A3A4ATW6"/>
<evidence type="ECO:0000256" key="1">
    <source>
        <dbReference type="SAM" id="MobiDB-lite"/>
    </source>
</evidence>
<proteinExistence type="predicted"/>
<comment type="caution">
    <text evidence="2">The sequence shown here is derived from an EMBL/GenBank/DDBJ whole genome shotgun (WGS) entry which is preliminary data.</text>
</comment>
<sequence>MLVVSGAALALALTGCGGTSTGPDLGKARLVAAEALAASANKAAEVTSYRASVVVDVRSKEHGPGNVRGTVLYQQKPAVAADVNLNQVTMNGTNLPGGARLIVRDNVAYVKSDLLKMFNGGAKPWLRVDLAQAAQRAGYDLNTIIAQVQRFDLAANTKMITTSKDAREVGKETVGGVETTHYAGTIDVPSALPQVDERVRAKLERALKEVKDAKFDVWVDAQGLPRKITLTGTAQEGTMTATALLNDFNKPVNVVAPPANQVGELPRVHPVPPQGGQPRVDRMPERPIEPHAS</sequence>
<evidence type="ECO:0000313" key="2">
    <source>
        <dbReference type="EMBL" id="RJL30754.1"/>
    </source>
</evidence>
<protein>
    <submittedName>
        <fullName evidence="2">DUF1396 domain-containing protein</fullName>
    </submittedName>
</protein>
<organism evidence="2 3">
    <name type="scientific">Bailinhaonella thermotolerans</name>
    <dbReference type="NCBI Taxonomy" id="1070861"/>
    <lineage>
        <taxon>Bacteria</taxon>
        <taxon>Bacillati</taxon>
        <taxon>Actinomycetota</taxon>
        <taxon>Actinomycetes</taxon>
        <taxon>Streptosporangiales</taxon>
        <taxon>Streptosporangiaceae</taxon>
        <taxon>Bailinhaonella</taxon>
    </lineage>
</organism>
<dbReference type="InterPro" id="IPR029046">
    <property type="entry name" value="LolA/LolB/LppX"/>
</dbReference>
<evidence type="ECO:0000313" key="3">
    <source>
        <dbReference type="Proteomes" id="UP000265768"/>
    </source>
</evidence>
<dbReference type="EMBL" id="QZEY01000008">
    <property type="protein sequence ID" value="RJL30754.1"/>
    <property type="molecule type" value="Genomic_DNA"/>
</dbReference>
<dbReference type="Gene3D" id="2.50.20.20">
    <property type="match status" value="1"/>
</dbReference>
<name>A0A3A4ATW6_9ACTN</name>
<dbReference type="Proteomes" id="UP000265768">
    <property type="component" value="Unassembled WGS sequence"/>
</dbReference>
<reference evidence="2 3" key="1">
    <citation type="submission" date="2018-09" db="EMBL/GenBank/DDBJ databases">
        <title>YIM 75507 draft genome.</title>
        <authorList>
            <person name="Tang S."/>
            <person name="Feng Y."/>
        </authorList>
    </citation>
    <scope>NUCLEOTIDE SEQUENCE [LARGE SCALE GENOMIC DNA]</scope>
    <source>
        <strain evidence="2 3">YIM 75507</strain>
    </source>
</reference>
<feature type="compositionally biased region" description="Basic and acidic residues" evidence="1">
    <location>
        <begin position="279"/>
        <end position="293"/>
    </location>
</feature>
<accession>A0A3A4ATW6</accession>
<feature type="region of interest" description="Disordered" evidence="1">
    <location>
        <begin position="260"/>
        <end position="293"/>
    </location>
</feature>